<keyword evidence="8" id="KW-1278">Translocase</keyword>
<keyword evidence="3" id="KW-1003">Cell membrane</keyword>
<evidence type="ECO:0000256" key="1">
    <source>
        <dbReference type="ARBA" id="ARBA00004651"/>
    </source>
</evidence>
<keyword evidence="10 11" id="KW-0472">Membrane</keyword>
<dbReference type="SUPFAM" id="SSF56784">
    <property type="entry name" value="HAD-like"/>
    <property type="match status" value="1"/>
</dbReference>
<evidence type="ECO:0000256" key="6">
    <source>
        <dbReference type="ARBA" id="ARBA00022741"/>
    </source>
</evidence>
<dbReference type="SFLD" id="SFLDS00003">
    <property type="entry name" value="Haloacid_Dehalogenase"/>
    <property type="match status" value="1"/>
</dbReference>
<dbReference type="GO" id="GO:0006883">
    <property type="term" value="P:intracellular sodium ion homeostasis"/>
    <property type="evidence" value="ECO:0007669"/>
    <property type="project" value="TreeGrafter"/>
</dbReference>
<dbReference type="FunFam" id="3.40.50.1000:FF:000028">
    <property type="entry name" value="Calcium-transporting P-type ATPase, putative"/>
    <property type="match status" value="1"/>
</dbReference>
<dbReference type="InterPro" id="IPR050510">
    <property type="entry name" value="Cation_transp_ATPase_P-type"/>
</dbReference>
<dbReference type="PRINTS" id="PR00119">
    <property type="entry name" value="CATATPASE"/>
</dbReference>
<dbReference type="Gene3D" id="1.20.1110.10">
    <property type="entry name" value="Calcium-transporting ATPase, transmembrane domain"/>
    <property type="match status" value="1"/>
</dbReference>
<dbReference type="InterPro" id="IPR006068">
    <property type="entry name" value="ATPase_P-typ_cation-transptr_C"/>
</dbReference>
<evidence type="ECO:0000313" key="14">
    <source>
        <dbReference type="Proteomes" id="UP000293162"/>
    </source>
</evidence>
<keyword evidence="9 11" id="KW-1133">Transmembrane helix</keyword>
<feature type="transmembrane region" description="Helical" evidence="11">
    <location>
        <begin position="86"/>
        <end position="106"/>
    </location>
</feature>
<evidence type="ECO:0000256" key="3">
    <source>
        <dbReference type="ARBA" id="ARBA00022475"/>
    </source>
</evidence>
<dbReference type="Pfam" id="PF00690">
    <property type="entry name" value="Cation_ATPase_N"/>
    <property type="match status" value="1"/>
</dbReference>
<dbReference type="GO" id="GO:0030007">
    <property type="term" value="P:intracellular potassium ion homeostasis"/>
    <property type="evidence" value="ECO:0007669"/>
    <property type="project" value="TreeGrafter"/>
</dbReference>
<keyword evidence="6" id="KW-0547">Nucleotide-binding</keyword>
<dbReference type="Proteomes" id="UP000293162">
    <property type="component" value="Unassembled WGS sequence"/>
</dbReference>
<dbReference type="InterPro" id="IPR059000">
    <property type="entry name" value="ATPase_P-type_domA"/>
</dbReference>
<feature type="transmembrane region" description="Helical" evidence="11">
    <location>
        <begin position="249"/>
        <end position="268"/>
    </location>
</feature>
<dbReference type="GO" id="GO:1990573">
    <property type="term" value="P:potassium ion import across plasma membrane"/>
    <property type="evidence" value="ECO:0007669"/>
    <property type="project" value="TreeGrafter"/>
</dbReference>
<dbReference type="Pfam" id="PF13246">
    <property type="entry name" value="Cation_ATPase"/>
    <property type="match status" value="1"/>
</dbReference>
<dbReference type="InterPro" id="IPR008250">
    <property type="entry name" value="ATPase_P-typ_transduc_dom_A_sf"/>
</dbReference>
<evidence type="ECO:0000256" key="8">
    <source>
        <dbReference type="ARBA" id="ARBA00022967"/>
    </source>
</evidence>
<dbReference type="InterPro" id="IPR044492">
    <property type="entry name" value="P_typ_ATPase_HD_dom"/>
</dbReference>
<proteinExistence type="inferred from homology"/>
<feature type="domain" description="Cation-transporting P-type ATPase N-terminal" evidence="12">
    <location>
        <begin position="8"/>
        <end position="81"/>
    </location>
</feature>
<keyword evidence="7" id="KW-0067">ATP-binding</keyword>
<feature type="transmembrane region" description="Helical" evidence="11">
    <location>
        <begin position="64"/>
        <end position="80"/>
    </location>
</feature>
<feature type="transmembrane region" description="Helical" evidence="11">
    <location>
        <begin position="794"/>
        <end position="817"/>
    </location>
</feature>
<dbReference type="InterPro" id="IPR004014">
    <property type="entry name" value="ATPase_P-typ_cation-transptr_N"/>
</dbReference>
<dbReference type="FunFam" id="2.70.150.10:FF:000016">
    <property type="entry name" value="Calcium-transporting P-type ATPase putative"/>
    <property type="match status" value="1"/>
</dbReference>
<feature type="transmembrane region" description="Helical" evidence="11">
    <location>
        <begin position="274"/>
        <end position="298"/>
    </location>
</feature>
<dbReference type="InterPro" id="IPR023214">
    <property type="entry name" value="HAD_sf"/>
</dbReference>
<evidence type="ECO:0000256" key="2">
    <source>
        <dbReference type="ARBA" id="ARBA00005675"/>
    </source>
</evidence>
<feature type="transmembrane region" description="Helical" evidence="11">
    <location>
        <begin position="762"/>
        <end position="782"/>
    </location>
</feature>
<dbReference type="PANTHER" id="PTHR43294:SF21">
    <property type="entry name" value="CATION TRANSPORTING ATPASE"/>
    <property type="match status" value="1"/>
</dbReference>
<organism evidence="13 14">
    <name type="scientific">Emticicia agri</name>
    <dbReference type="NCBI Taxonomy" id="2492393"/>
    <lineage>
        <taxon>Bacteria</taxon>
        <taxon>Pseudomonadati</taxon>
        <taxon>Bacteroidota</taxon>
        <taxon>Cytophagia</taxon>
        <taxon>Cytophagales</taxon>
        <taxon>Leadbetterellaceae</taxon>
        <taxon>Emticicia</taxon>
    </lineage>
</organism>
<feature type="transmembrane region" description="Helical" evidence="11">
    <location>
        <begin position="660"/>
        <end position="681"/>
    </location>
</feature>
<comment type="subcellular location">
    <subcellularLocation>
        <location evidence="1">Cell membrane</location>
        <topology evidence="1">Multi-pass membrane protein</topology>
    </subcellularLocation>
</comment>
<dbReference type="SFLD" id="SFLDF00027">
    <property type="entry name" value="p-type_atpase"/>
    <property type="match status" value="1"/>
</dbReference>
<accession>A0A4Q5M419</accession>
<reference evidence="13 14" key="1">
    <citation type="submission" date="2019-02" db="EMBL/GenBank/DDBJ databases">
        <title>Bacterial novel species Emticicia sp. 17J42-9 isolated from soil.</title>
        <authorList>
            <person name="Jung H.-Y."/>
        </authorList>
    </citation>
    <scope>NUCLEOTIDE SEQUENCE [LARGE SCALE GENOMIC DNA]</scope>
    <source>
        <strain evidence="13 14">17J42-9</strain>
    </source>
</reference>
<feature type="transmembrane region" description="Helical" evidence="11">
    <location>
        <begin position="829"/>
        <end position="848"/>
    </location>
</feature>
<dbReference type="SUPFAM" id="SSF81653">
    <property type="entry name" value="Calcium ATPase, transduction domain A"/>
    <property type="match status" value="1"/>
</dbReference>
<dbReference type="GO" id="GO:0005886">
    <property type="term" value="C:plasma membrane"/>
    <property type="evidence" value="ECO:0007669"/>
    <property type="project" value="UniProtKB-SubCell"/>
</dbReference>
<dbReference type="Pfam" id="PF00122">
    <property type="entry name" value="E1-E2_ATPase"/>
    <property type="match status" value="1"/>
</dbReference>
<feature type="transmembrane region" description="Helical" evidence="11">
    <location>
        <begin position="687"/>
        <end position="708"/>
    </location>
</feature>
<dbReference type="InterPro" id="IPR001757">
    <property type="entry name" value="P_typ_ATPase"/>
</dbReference>
<dbReference type="SFLD" id="SFLDG00002">
    <property type="entry name" value="C1.7:_P-type_atpase_like"/>
    <property type="match status" value="1"/>
</dbReference>
<dbReference type="PROSITE" id="PS00154">
    <property type="entry name" value="ATPASE_E1_E2"/>
    <property type="match status" value="1"/>
</dbReference>
<dbReference type="InterPro" id="IPR023298">
    <property type="entry name" value="ATPase_P-typ_TM_dom_sf"/>
</dbReference>
<dbReference type="OrthoDB" id="1521937at2"/>
<dbReference type="PRINTS" id="PR00120">
    <property type="entry name" value="HATPASE"/>
</dbReference>
<dbReference type="SMART" id="SM00831">
    <property type="entry name" value="Cation_ATPase_N"/>
    <property type="match status" value="1"/>
</dbReference>
<evidence type="ECO:0000256" key="4">
    <source>
        <dbReference type="ARBA" id="ARBA00022692"/>
    </source>
</evidence>
<keyword evidence="14" id="KW-1185">Reference proteome</keyword>
<evidence type="ECO:0000256" key="5">
    <source>
        <dbReference type="ARBA" id="ARBA00022723"/>
    </source>
</evidence>
<dbReference type="Gene3D" id="3.40.1110.10">
    <property type="entry name" value="Calcium-transporting ATPase, cytoplasmic domain N"/>
    <property type="match status" value="1"/>
</dbReference>
<keyword evidence="4 11" id="KW-0812">Transmembrane</keyword>
<dbReference type="SUPFAM" id="SSF81665">
    <property type="entry name" value="Calcium ATPase, transmembrane domain M"/>
    <property type="match status" value="1"/>
</dbReference>
<feature type="transmembrane region" description="Helical" evidence="11">
    <location>
        <begin position="728"/>
        <end position="750"/>
    </location>
</feature>
<dbReference type="Gene3D" id="3.40.50.1000">
    <property type="entry name" value="HAD superfamily/HAD-like"/>
    <property type="match status" value="1"/>
</dbReference>
<evidence type="ECO:0000256" key="9">
    <source>
        <dbReference type="ARBA" id="ARBA00022989"/>
    </source>
</evidence>
<sequence length="877" mass="96654">MKKTNEVLFYRESIDALFKQFNTSQAGLSATESGNRLQTNGYNELEEKKKTPPWVLFLNQFKDFMIVVLAAAAILSGAFGDLTDTIIIFVIIILNAVVGFIQEFRAEKAMEALKKMSITKTQVIRDDKPHEIESKELVPGDIVVLEAGNVVPADIRLFEVNALRIDESSLTGESVPVDKEINELKKGDIPLGDQLNMAFKGTLVTNGQAEGLVVRTGMNTELGKIAGLLQEKEAVTPLQARMAKFGKNLSYIILGICVVLFVSGLIRGEEPFKILLLSVSLAVAAIPEALPALITVALSRGASRLAKQNVLVRKLPAVETLGSVTFICSDKTGTLTQNKMHLSEKHEQEIETPEEGLSMLKLGMLLNHEVKFEKEDKPIGEATELALTGHIVEELSYKTFNQLFKKYKRVGMIPFDSERKCMTTIHQYDKQYLVISKGASEAIAEIIPDKKDEKILKKISEEWAQRGMRVLAYAYQILDKLPEKITPQNIEKNLIFAGLAGLIDPPREEAKVAIAECKTAGIRPVMITGDHPATAQAIARELGILDEGEFALTGVELEKLPEKKFLSQVEETAVYARVSPDQKLRIVKALQTKGHFAAMTGDGVNDAPSLRAANIGIAMGINGTDVSKEAAHMILLDDNFATIVKAIKEGRRIFDNIRKFVKYIMTCNSAEILVIAIAPFLGLENPLLPIHILWINLVTDGLPALALANEKAEANIMKRPPRDPDQSLFADGVGYHIIWMSILMAAITLGTEAWALSHKLEHWQTMVFTVLSICQLGHVIGIRSDRSVFQQKGLFSNLPLIGAVLLTLLLQLAVVYIPFMNTAFKTQPLSLQEVGICIGMASVVFIAVEAEKLIKPLFVKQPQTDIKPETPNIKDKN</sequence>
<dbReference type="GO" id="GO:0046872">
    <property type="term" value="F:metal ion binding"/>
    <property type="evidence" value="ECO:0007669"/>
    <property type="project" value="UniProtKB-KW"/>
</dbReference>
<dbReference type="Gene3D" id="2.70.150.10">
    <property type="entry name" value="Calcium-transporting ATPase, cytoplasmic transduction domain A"/>
    <property type="match status" value="1"/>
</dbReference>
<dbReference type="EMBL" id="SEWF01000004">
    <property type="protein sequence ID" value="RYU97062.1"/>
    <property type="molecule type" value="Genomic_DNA"/>
</dbReference>
<dbReference type="InterPro" id="IPR023299">
    <property type="entry name" value="ATPase_P-typ_cyto_dom_N"/>
</dbReference>
<comment type="caution">
    <text evidence="13">The sequence shown here is derived from an EMBL/GenBank/DDBJ whole genome shotgun (WGS) entry which is preliminary data.</text>
</comment>
<dbReference type="GO" id="GO:0005524">
    <property type="term" value="F:ATP binding"/>
    <property type="evidence" value="ECO:0007669"/>
    <property type="project" value="UniProtKB-KW"/>
</dbReference>
<dbReference type="InterPro" id="IPR036412">
    <property type="entry name" value="HAD-like_sf"/>
</dbReference>
<dbReference type="GO" id="GO:0016887">
    <property type="term" value="F:ATP hydrolysis activity"/>
    <property type="evidence" value="ECO:0007669"/>
    <property type="project" value="InterPro"/>
</dbReference>
<evidence type="ECO:0000256" key="11">
    <source>
        <dbReference type="SAM" id="Phobius"/>
    </source>
</evidence>
<dbReference type="Pfam" id="PF00689">
    <property type="entry name" value="Cation_ATPase_C"/>
    <property type="match status" value="1"/>
</dbReference>
<dbReference type="GO" id="GO:0005391">
    <property type="term" value="F:P-type sodium:potassium-exchanging transporter activity"/>
    <property type="evidence" value="ECO:0007669"/>
    <property type="project" value="TreeGrafter"/>
</dbReference>
<comment type="similarity">
    <text evidence="2">Belongs to the cation transport ATPase (P-type) (TC 3.A.3) family. Type IIA subfamily.</text>
</comment>
<evidence type="ECO:0000256" key="10">
    <source>
        <dbReference type="ARBA" id="ARBA00023136"/>
    </source>
</evidence>
<dbReference type="InterPro" id="IPR018303">
    <property type="entry name" value="ATPase_P-typ_P_site"/>
</dbReference>
<protein>
    <submittedName>
        <fullName evidence="13">Cation-translocating P-type ATPase</fullName>
    </submittedName>
</protein>
<evidence type="ECO:0000313" key="13">
    <source>
        <dbReference type="EMBL" id="RYU97062.1"/>
    </source>
</evidence>
<keyword evidence="5" id="KW-0479">Metal-binding</keyword>
<dbReference type="RefSeq" id="WP_130019639.1">
    <property type="nucleotide sequence ID" value="NZ_SEWF01000004.1"/>
</dbReference>
<name>A0A4Q5M419_9BACT</name>
<dbReference type="GO" id="GO:1902600">
    <property type="term" value="P:proton transmembrane transport"/>
    <property type="evidence" value="ECO:0007669"/>
    <property type="project" value="TreeGrafter"/>
</dbReference>
<dbReference type="NCBIfam" id="TIGR01494">
    <property type="entry name" value="ATPase_P-type"/>
    <property type="match status" value="3"/>
</dbReference>
<dbReference type="GO" id="GO:0036376">
    <property type="term" value="P:sodium ion export across plasma membrane"/>
    <property type="evidence" value="ECO:0007669"/>
    <property type="project" value="TreeGrafter"/>
</dbReference>
<dbReference type="AlphaFoldDB" id="A0A4Q5M419"/>
<dbReference type="PANTHER" id="PTHR43294">
    <property type="entry name" value="SODIUM/POTASSIUM-TRANSPORTING ATPASE SUBUNIT ALPHA"/>
    <property type="match status" value="1"/>
</dbReference>
<evidence type="ECO:0000256" key="7">
    <source>
        <dbReference type="ARBA" id="ARBA00022840"/>
    </source>
</evidence>
<gene>
    <name evidence="13" type="ORF">EWM59_03905</name>
</gene>
<evidence type="ECO:0000259" key="12">
    <source>
        <dbReference type="SMART" id="SM00831"/>
    </source>
</evidence>